<evidence type="ECO:0000256" key="1">
    <source>
        <dbReference type="SAM" id="MobiDB-lite"/>
    </source>
</evidence>
<dbReference type="EMBL" id="SOQX01000002">
    <property type="protein sequence ID" value="TDY02698.1"/>
    <property type="molecule type" value="Genomic_DNA"/>
</dbReference>
<organism evidence="2 3">
    <name type="scientific">Thiohalophilus thiocyanatoxydans</name>
    <dbReference type="NCBI Taxonomy" id="381308"/>
    <lineage>
        <taxon>Bacteria</taxon>
        <taxon>Pseudomonadati</taxon>
        <taxon>Pseudomonadota</taxon>
        <taxon>Gammaproteobacteria</taxon>
        <taxon>Thiohalomonadales</taxon>
        <taxon>Thiohalophilaceae</taxon>
        <taxon>Thiohalophilus</taxon>
    </lineage>
</organism>
<evidence type="ECO:0000313" key="2">
    <source>
        <dbReference type="EMBL" id="TDY02698.1"/>
    </source>
</evidence>
<keyword evidence="3" id="KW-1185">Reference proteome</keyword>
<evidence type="ECO:0000313" key="3">
    <source>
        <dbReference type="Proteomes" id="UP000294914"/>
    </source>
</evidence>
<gene>
    <name evidence="2" type="ORF">EDC23_1075</name>
</gene>
<proteinExistence type="predicted"/>
<feature type="region of interest" description="Disordered" evidence="1">
    <location>
        <begin position="1"/>
        <end position="69"/>
    </location>
</feature>
<protein>
    <submittedName>
        <fullName evidence="2">Uncharacterized protein</fullName>
    </submittedName>
</protein>
<dbReference type="AlphaFoldDB" id="A0A4R8IQ59"/>
<sequence length="184" mass="21234">MRQSKPPRYKHYRDRNTTAVRVRPRPKGIAGAEPLDDPSRRSHHHQYSRSHGSKPLPQKTARRTQHSALSTQHSALSTIIFCQLQTEDCQLCLLQTDNCRLLLLQNQKNGAKRRSSIQHSKLKTQNFSLLFAQHSELRTQNFNLYPLYRSRITRNLIIIGQQQQPFHLGLRNQQPVEGITVNGG</sequence>
<accession>A0A4R8IQ59</accession>
<reference evidence="2 3" key="1">
    <citation type="submission" date="2019-03" db="EMBL/GenBank/DDBJ databases">
        <title>Genomic Encyclopedia of Type Strains, Phase IV (KMG-IV): sequencing the most valuable type-strain genomes for metagenomic binning, comparative biology and taxonomic classification.</title>
        <authorList>
            <person name="Goeker M."/>
        </authorList>
    </citation>
    <scope>NUCLEOTIDE SEQUENCE [LARGE SCALE GENOMIC DNA]</scope>
    <source>
        <strain evidence="2 3">DSM 16326</strain>
    </source>
</reference>
<feature type="compositionally biased region" description="Basic residues" evidence="1">
    <location>
        <begin position="41"/>
        <end position="52"/>
    </location>
</feature>
<dbReference type="Proteomes" id="UP000294914">
    <property type="component" value="Unassembled WGS sequence"/>
</dbReference>
<comment type="caution">
    <text evidence="2">The sequence shown here is derived from an EMBL/GenBank/DDBJ whole genome shotgun (WGS) entry which is preliminary data.</text>
</comment>
<name>A0A4R8IQ59_9GAMM</name>
<feature type="compositionally biased region" description="Basic residues" evidence="1">
    <location>
        <begin position="1"/>
        <end position="13"/>
    </location>
</feature>